<dbReference type="AlphaFoldDB" id="A0A0D8FVA5"/>
<accession>A0A0D8FVA5</accession>
<organism evidence="1 2">
    <name type="scientific">Ferrimicrobium acidiphilum DSM 19497</name>
    <dbReference type="NCBI Taxonomy" id="1121877"/>
    <lineage>
        <taxon>Bacteria</taxon>
        <taxon>Bacillati</taxon>
        <taxon>Actinomycetota</taxon>
        <taxon>Acidimicrobiia</taxon>
        <taxon>Acidimicrobiales</taxon>
        <taxon>Acidimicrobiaceae</taxon>
        <taxon>Ferrimicrobium</taxon>
    </lineage>
</organism>
<proteinExistence type="predicted"/>
<gene>
    <name evidence="1" type="ORF">FEAC_20590</name>
</gene>
<dbReference type="EMBL" id="JXUW01000020">
    <property type="protein sequence ID" value="KJE76197.1"/>
    <property type="molecule type" value="Genomic_DNA"/>
</dbReference>
<reference evidence="1 2" key="1">
    <citation type="submission" date="2015-01" db="EMBL/GenBank/DDBJ databases">
        <title>Draft genome of the acidophilic iron oxidizer Ferrimicrobium acidiphilum strain T23.</title>
        <authorList>
            <person name="Poehlein A."/>
            <person name="Eisen S."/>
            <person name="Schloemann M."/>
            <person name="Johnson B.D."/>
            <person name="Daniel R."/>
            <person name="Muehling M."/>
        </authorList>
    </citation>
    <scope>NUCLEOTIDE SEQUENCE [LARGE SCALE GENOMIC DNA]</scope>
    <source>
        <strain evidence="1 2">T23</strain>
    </source>
</reference>
<sequence>MGSEGSRVCVDLRPLTMRPETATLALCPTYKTSLQSSNLPGTLTPATVCSRSVTTQDHSASTSKSGGELVAASIGPDLAQIA</sequence>
<name>A0A0D8FVA5_9ACTN</name>
<evidence type="ECO:0000313" key="2">
    <source>
        <dbReference type="Proteomes" id="UP000032336"/>
    </source>
</evidence>
<dbReference type="Proteomes" id="UP000032336">
    <property type="component" value="Unassembled WGS sequence"/>
</dbReference>
<keyword evidence="2" id="KW-1185">Reference proteome</keyword>
<comment type="caution">
    <text evidence="1">The sequence shown here is derived from an EMBL/GenBank/DDBJ whole genome shotgun (WGS) entry which is preliminary data.</text>
</comment>
<protein>
    <submittedName>
        <fullName evidence="1">Uncharacterized protein</fullName>
    </submittedName>
</protein>
<dbReference type="STRING" id="1121877.FEAC_20590"/>
<evidence type="ECO:0000313" key="1">
    <source>
        <dbReference type="EMBL" id="KJE76197.1"/>
    </source>
</evidence>